<dbReference type="Proteomes" id="UP001213309">
    <property type="component" value="Unassembled WGS sequence"/>
</dbReference>
<keyword evidence="2" id="KW-0789">Thiol protease inhibitor</keyword>
<reference evidence="4" key="1">
    <citation type="submission" date="2022-10" db="EMBL/GenBank/DDBJ databases">
        <title>Human gut microbiome strain richness.</title>
        <authorList>
            <person name="Chen-Liaw A."/>
        </authorList>
    </citation>
    <scope>NUCLEOTIDE SEQUENCE</scope>
    <source>
        <strain evidence="4">1001713st2_A4_1001713B170214_170313</strain>
    </source>
</reference>
<dbReference type="Gene3D" id="2.60.40.2020">
    <property type="match status" value="1"/>
</dbReference>
<dbReference type="EMBL" id="JAQNSG010000024">
    <property type="protein sequence ID" value="MDC1882086.1"/>
    <property type="molecule type" value="Genomic_DNA"/>
</dbReference>
<evidence type="ECO:0000256" key="1">
    <source>
        <dbReference type="ARBA" id="ARBA00022690"/>
    </source>
</evidence>
<dbReference type="RefSeq" id="WP_196072269.1">
    <property type="nucleotide sequence ID" value="NZ_JADPCT010000080.1"/>
</dbReference>
<dbReference type="SUPFAM" id="SSF141066">
    <property type="entry name" value="ICP-like"/>
    <property type="match status" value="1"/>
</dbReference>
<evidence type="ECO:0000313" key="4">
    <source>
        <dbReference type="EMBL" id="MDC1882086.1"/>
    </source>
</evidence>
<evidence type="ECO:0000313" key="5">
    <source>
        <dbReference type="Proteomes" id="UP001213309"/>
    </source>
</evidence>
<dbReference type="InterPro" id="IPR036331">
    <property type="entry name" value="Chagasin-like_sf"/>
</dbReference>
<dbReference type="Pfam" id="PF09394">
    <property type="entry name" value="Inhibitor_I42"/>
    <property type="match status" value="1"/>
</dbReference>
<proteinExistence type="predicted"/>
<keyword evidence="1 4" id="KW-0646">Protease inhibitor</keyword>
<feature type="domain" description="Proteinase inhibitor I42 chagasin" evidence="3">
    <location>
        <begin position="7"/>
        <end position="90"/>
    </location>
</feature>
<dbReference type="GO" id="GO:0004869">
    <property type="term" value="F:cysteine-type endopeptidase inhibitor activity"/>
    <property type="evidence" value="ECO:0007669"/>
    <property type="project" value="UniProtKB-KW"/>
</dbReference>
<gene>
    <name evidence="4" type="ORF">POZ24_19035</name>
</gene>
<protein>
    <submittedName>
        <fullName evidence="4">Protease inhibitor I42 family protein</fullName>
    </submittedName>
</protein>
<organism evidence="4 5">
    <name type="scientific">Bacteroides uniformis</name>
    <dbReference type="NCBI Taxonomy" id="820"/>
    <lineage>
        <taxon>Bacteria</taxon>
        <taxon>Pseudomonadati</taxon>
        <taxon>Bacteroidota</taxon>
        <taxon>Bacteroidia</taxon>
        <taxon>Bacteroidales</taxon>
        <taxon>Bacteroidaceae</taxon>
        <taxon>Bacteroides</taxon>
    </lineage>
</organism>
<dbReference type="InterPro" id="IPR018990">
    <property type="entry name" value="Prot_inh_I42_chagasin"/>
</dbReference>
<evidence type="ECO:0000259" key="3">
    <source>
        <dbReference type="Pfam" id="PF09394"/>
    </source>
</evidence>
<dbReference type="AlphaFoldDB" id="A0AAW6GXE9"/>
<comment type="caution">
    <text evidence="4">The sequence shown here is derived from an EMBL/GenBank/DDBJ whole genome shotgun (WGS) entry which is preliminary data.</text>
</comment>
<name>A0AAW6GXE9_BACUN</name>
<evidence type="ECO:0000256" key="2">
    <source>
        <dbReference type="ARBA" id="ARBA00022704"/>
    </source>
</evidence>
<accession>A0AAW6GXE9</accession>
<sequence>MIRKAFKVGDTITIRRTSHAGTGYRYALARLSGGVVLVDETVETEEDKPGSMTVQSFTFQFLNPGQAEIQFAYYRDAKEVLYEDVFPYTVVTAQEANAAIFGGWGEYEPLTEEEKAIFQTCMTLKGVDYTPLLVAKQLVAGSNYRYFCMTKTVTREPKFGFAKVTIYAPLKGEPVLESIVEF</sequence>